<comment type="caution">
    <text evidence="2">The sequence shown here is derived from an EMBL/GenBank/DDBJ whole genome shotgun (WGS) entry which is preliminary data.</text>
</comment>
<accession>A0A0G9K7Q1</accession>
<protein>
    <submittedName>
        <fullName evidence="2">Uncharacterized protein</fullName>
    </submittedName>
</protein>
<name>A0A0G9K7Q1_9BACT</name>
<keyword evidence="1" id="KW-1133">Transmembrane helix</keyword>
<gene>
    <name evidence="2" type="ORF">AA20_00310</name>
</gene>
<dbReference type="EMBL" id="JAIQ01000017">
    <property type="protein sequence ID" value="KLE02579.1"/>
    <property type="molecule type" value="Genomic_DNA"/>
</dbReference>
<evidence type="ECO:0000313" key="3">
    <source>
        <dbReference type="Proteomes" id="UP000035514"/>
    </source>
</evidence>
<dbReference type="AlphaFoldDB" id="A0A0G9K7Q1"/>
<evidence type="ECO:0000313" key="2">
    <source>
        <dbReference type="EMBL" id="KLE02579.1"/>
    </source>
</evidence>
<reference evidence="2 3" key="1">
    <citation type="submission" date="2014-01" db="EMBL/GenBank/DDBJ databases">
        <title>Development of a Comparative Genomic Fingerprinting Assay for High Resolution Genotyping of Arcobacter butzleri.</title>
        <authorList>
            <person name="Webb A.L."/>
            <person name="Inglis G.D."/>
            <person name="Kruczkiewicz P."/>
            <person name="Selinger L.B."/>
            <person name="Taboada E.N."/>
        </authorList>
    </citation>
    <scope>NUCLEOTIDE SEQUENCE [LARGE SCALE GENOMIC DNA]</scope>
    <source>
        <strain evidence="2 3">L348</strain>
    </source>
</reference>
<dbReference type="PATRIC" id="fig|1447256.3.peg.59"/>
<keyword evidence="1" id="KW-0812">Transmembrane</keyword>
<organism evidence="2 3">
    <name type="scientific">Aliarcobacter butzleri L348</name>
    <dbReference type="NCBI Taxonomy" id="1447256"/>
    <lineage>
        <taxon>Bacteria</taxon>
        <taxon>Pseudomonadati</taxon>
        <taxon>Campylobacterota</taxon>
        <taxon>Epsilonproteobacteria</taxon>
        <taxon>Campylobacterales</taxon>
        <taxon>Arcobacteraceae</taxon>
        <taxon>Aliarcobacter</taxon>
    </lineage>
</organism>
<evidence type="ECO:0000256" key="1">
    <source>
        <dbReference type="SAM" id="Phobius"/>
    </source>
</evidence>
<feature type="transmembrane region" description="Helical" evidence="1">
    <location>
        <begin position="7"/>
        <end position="29"/>
    </location>
</feature>
<keyword evidence="1" id="KW-0472">Membrane</keyword>
<proteinExistence type="predicted"/>
<dbReference type="Proteomes" id="UP000035514">
    <property type="component" value="Unassembled WGS sequence"/>
</dbReference>
<sequence>MTSFINFLGMTPFILIILGIFLIVLQFYVEYESTIV</sequence>